<dbReference type="GO" id="GO:0004820">
    <property type="term" value="F:glycine-tRNA ligase activity"/>
    <property type="evidence" value="ECO:0007669"/>
    <property type="project" value="UniProtKB-ARBA"/>
</dbReference>
<dbReference type="SUPFAM" id="SSF55681">
    <property type="entry name" value="Class II aaRS and biotin synthetases"/>
    <property type="match status" value="1"/>
</dbReference>
<keyword evidence="5" id="KW-0648">Protein biosynthesis</keyword>
<organism evidence="8 9">
    <name type="scientific">Candidatus Thermokryptus mobilis</name>
    <dbReference type="NCBI Taxonomy" id="1643428"/>
    <lineage>
        <taxon>Bacteria</taxon>
        <taxon>Pseudomonadati</taxon>
        <taxon>Candidatus Kryptoniota</taxon>
        <taxon>Candidatus Thermokryptus</taxon>
    </lineage>
</organism>
<dbReference type="NCBIfam" id="NF003211">
    <property type="entry name" value="PRK04173.1"/>
    <property type="match status" value="1"/>
</dbReference>
<evidence type="ECO:0000256" key="4">
    <source>
        <dbReference type="ARBA" id="ARBA00022840"/>
    </source>
</evidence>
<dbReference type="STRING" id="1643428.GCA_001442855_01669"/>
<evidence type="ECO:0000256" key="5">
    <source>
        <dbReference type="ARBA" id="ARBA00022917"/>
    </source>
</evidence>
<keyword evidence="6" id="KW-0030">Aminoacyl-tRNA synthetase</keyword>
<dbReference type="EMBL" id="FAOO01000012">
    <property type="protein sequence ID" value="CUU07137.1"/>
    <property type="molecule type" value="Genomic_DNA"/>
</dbReference>
<dbReference type="Gene3D" id="3.40.50.800">
    <property type="entry name" value="Anticodon-binding domain"/>
    <property type="match status" value="1"/>
</dbReference>
<keyword evidence="3" id="KW-0547">Nucleotide-binding</keyword>
<evidence type="ECO:0000256" key="6">
    <source>
        <dbReference type="ARBA" id="ARBA00023146"/>
    </source>
</evidence>
<dbReference type="CDD" id="cd00858">
    <property type="entry name" value="GlyRS_anticodon"/>
    <property type="match status" value="1"/>
</dbReference>
<reference evidence="9" key="1">
    <citation type="submission" date="2015-11" db="EMBL/GenBank/DDBJ databases">
        <authorList>
            <person name="Varghese N."/>
        </authorList>
    </citation>
    <scope>NUCLEOTIDE SEQUENCE [LARGE SCALE GENOMIC DNA]</scope>
</reference>
<dbReference type="InterPro" id="IPR027031">
    <property type="entry name" value="Gly-tRNA_synthase/POLG2"/>
</dbReference>
<dbReference type="GO" id="GO:0015966">
    <property type="term" value="P:diadenosine tetraphosphate biosynthetic process"/>
    <property type="evidence" value="ECO:0007669"/>
    <property type="project" value="UniProtKB-ARBA"/>
</dbReference>
<keyword evidence="9" id="KW-1185">Reference proteome</keyword>
<dbReference type="PANTHER" id="PTHR10745">
    <property type="entry name" value="GLYCYL-TRNA SYNTHETASE/DNA POLYMERASE SUBUNIT GAMMA-2"/>
    <property type="match status" value="1"/>
</dbReference>
<proteinExistence type="predicted"/>
<evidence type="ECO:0000259" key="7">
    <source>
        <dbReference type="PROSITE" id="PS50862"/>
    </source>
</evidence>
<dbReference type="FunFam" id="3.40.50.800:FF:000002">
    <property type="entry name" value="Glycine--tRNA ligase"/>
    <property type="match status" value="1"/>
</dbReference>
<keyword evidence="2" id="KW-0436">Ligase</keyword>
<evidence type="ECO:0000256" key="2">
    <source>
        <dbReference type="ARBA" id="ARBA00022598"/>
    </source>
</evidence>
<dbReference type="InterPro" id="IPR006195">
    <property type="entry name" value="aa-tRNA-synth_II"/>
</dbReference>
<gene>
    <name evidence="8" type="ORF">JGI1_01705</name>
</gene>
<dbReference type="InterPro" id="IPR045864">
    <property type="entry name" value="aa-tRNA-synth_II/BPL/LPL"/>
</dbReference>
<dbReference type="InterPro" id="IPR036621">
    <property type="entry name" value="Anticodon-bd_dom_sf"/>
</dbReference>
<dbReference type="Proteomes" id="UP000320623">
    <property type="component" value="Unassembled WGS sequence"/>
</dbReference>
<evidence type="ECO:0000256" key="1">
    <source>
        <dbReference type="ARBA" id="ARBA00022490"/>
    </source>
</evidence>
<dbReference type="SUPFAM" id="SSF52954">
    <property type="entry name" value="Class II aaRS ABD-related"/>
    <property type="match status" value="1"/>
</dbReference>
<accession>A0A0S4NAE3</accession>
<dbReference type="Pfam" id="PF03129">
    <property type="entry name" value="HGTP_anticodon"/>
    <property type="match status" value="1"/>
</dbReference>
<dbReference type="InterPro" id="IPR004154">
    <property type="entry name" value="Anticodon-bd"/>
</dbReference>
<dbReference type="PRINTS" id="PR01043">
    <property type="entry name" value="TRNASYNTHGLY"/>
</dbReference>
<dbReference type="PROSITE" id="PS50862">
    <property type="entry name" value="AA_TRNA_LIGASE_II"/>
    <property type="match status" value="1"/>
</dbReference>
<keyword evidence="1" id="KW-0963">Cytoplasm</keyword>
<dbReference type="GO" id="GO:1990742">
    <property type="term" value="C:microvesicle"/>
    <property type="evidence" value="ECO:0007669"/>
    <property type="project" value="UniProtKB-ARBA"/>
</dbReference>
<sequence>MEMQFFVRPGTDMEWFEVWKEERYKWYLRIGIKPEKLRFHKHGPDELAHYASAAYDIQFEFPFGWQELEGIHNRTDYDLSRHQQYSGKDLSYYDDEIKQKYIPYIIETSAGCDRTLLAVLINAYDEEDTGKEIRTVLRLHPFLAPIKAAVLPLVNRDNMPEIAWEIYKSLKPHFKVFYDDSGSIGRRYRRQDEIGTPFCFTVDSQTLQDGTVTVRDRDTMKQERIHKSEALDFLKEKIKL</sequence>
<dbReference type="GO" id="GO:0004081">
    <property type="term" value="F:bis(5'-nucleosyl)-tetraphosphatase (asymmetrical) activity"/>
    <property type="evidence" value="ECO:0007669"/>
    <property type="project" value="UniProtKB-ARBA"/>
</dbReference>
<dbReference type="GO" id="GO:0005737">
    <property type="term" value="C:cytoplasm"/>
    <property type="evidence" value="ECO:0007669"/>
    <property type="project" value="TreeGrafter"/>
</dbReference>
<dbReference type="GO" id="GO:0070062">
    <property type="term" value="C:extracellular exosome"/>
    <property type="evidence" value="ECO:0007669"/>
    <property type="project" value="UniProtKB-ARBA"/>
</dbReference>
<dbReference type="Gene3D" id="3.30.930.10">
    <property type="entry name" value="Bira Bifunctional Protein, Domain 2"/>
    <property type="match status" value="1"/>
</dbReference>
<evidence type="ECO:0000313" key="9">
    <source>
        <dbReference type="Proteomes" id="UP000320623"/>
    </source>
</evidence>
<dbReference type="PANTHER" id="PTHR10745:SF8">
    <property type="entry name" value="DNA POLYMERASE SUBUNIT GAMMA-2, MITOCHONDRIAL"/>
    <property type="match status" value="1"/>
</dbReference>
<name>A0A0S4NAE3_9BACT</name>
<dbReference type="AlphaFoldDB" id="A0A0S4NAE3"/>
<evidence type="ECO:0000256" key="3">
    <source>
        <dbReference type="ARBA" id="ARBA00022741"/>
    </source>
</evidence>
<evidence type="ECO:0000313" key="8">
    <source>
        <dbReference type="EMBL" id="CUU07137.1"/>
    </source>
</evidence>
<keyword evidence="4" id="KW-0067">ATP-binding</keyword>
<feature type="domain" description="Aminoacyl-transfer RNA synthetases class-II family profile" evidence="7">
    <location>
        <begin position="1"/>
        <end position="141"/>
    </location>
</feature>
<dbReference type="GO" id="GO:0005524">
    <property type="term" value="F:ATP binding"/>
    <property type="evidence" value="ECO:0007669"/>
    <property type="project" value="UniProtKB-KW"/>
</dbReference>
<protein>
    <submittedName>
        <fullName evidence="8">Anticodon binding domain-containing protein</fullName>
    </submittedName>
</protein>
<dbReference type="GO" id="GO:0006426">
    <property type="term" value="P:glycyl-tRNA aminoacylation"/>
    <property type="evidence" value="ECO:0007669"/>
    <property type="project" value="TreeGrafter"/>
</dbReference>